<dbReference type="AlphaFoldDB" id="E9GVG0"/>
<organism evidence="2 3">
    <name type="scientific">Daphnia pulex</name>
    <name type="common">Water flea</name>
    <dbReference type="NCBI Taxonomy" id="6669"/>
    <lineage>
        <taxon>Eukaryota</taxon>
        <taxon>Metazoa</taxon>
        <taxon>Ecdysozoa</taxon>
        <taxon>Arthropoda</taxon>
        <taxon>Crustacea</taxon>
        <taxon>Branchiopoda</taxon>
        <taxon>Diplostraca</taxon>
        <taxon>Cladocera</taxon>
        <taxon>Anomopoda</taxon>
        <taxon>Daphniidae</taxon>
        <taxon>Daphnia</taxon>
    </lineage>
</organism>
<accession>E9GVG0</accession>
<keyword evidence="1" id="KW-0732">Signal</keyword>
<protein>
    <submittedName>
        <fullName evidence="2">Uncharacterized protein</fullName>
    </submittedName>
</protein>
<gene>
    <name evidence="2" type="ORF">DAPPUDRAFT_248908</name>
</gene>
<dbReference type="EMBL" id="GL732568">
    <property type="protein sequence ID" value="EFX76538.1"/>
    <property type="molecule type" value="Genomic_DNA"/>
</dbReference>
<reference evidence="2 3" key="1">
    <citation type="journal article" date="2011" name="Science">
        <title>The ecoresponsive genome of Daphnia pulex.</title>
        <authorList>
            <person name="Colbourne J.K."/>
            <person name="Pfrender M.E."/>
            <person name="Gilbert D."/>
            <person name="Thomas W.K."/>
            <person name="Tucker A."/>
            <person name="Oakley T.H."/>
            <person name="Tokishita S."/>
            <person name="Aerts A."/>
            <person name="Arnold G.J."/>
            <person name="Basu M.K."/>
            <person name="Bauer D.J."/>
            <person name="Caceres C.E."/>
            <person name="Carmel L."/>
            <person name="Casola C."/>
            <person name="Choi J.H."/>
            <person name="Detter J.C."/>
            <person name="Dong Q."/>
            <person name="Dusheyko S."/>
            <person name="Eads B.D."/>
            <person name="Frohlich T."/>
            <person name="Geiler-Samerotte K.A."/>
            <person name="Gerlach D."/>
            <person name="Hatcher P."/>
            <person name="Jogdeo S."/>
            <person name="Krijgsveld J."/>
            <person name="Kriventseva E.V."/>
            <person name="Kultz D."/>
            <person name="Laforsch C."/>
            <person name="Lindquist E."/>
            <person name="Lopez J."/>
            <person name="Manak J.R."/>
            <person name="Muller J."/>
            <person name="Pangilinan J."/>
            <person name="Patwardhan R.P."/>
            <person name="Pitluck S."/>
            <person name="Pritham E.J."/>
            <person name="Rechtsteiner A."/>
            <person name="Rho M."/>
            <person name="Rogozin I.B."/>
            <person name="Sakarya O."/>
            <person name="Salamov A."/>
            <person name="Schaack S."/>
            <person name="Shapiro H."/>
            <person name="Shiga Y."/>
            <person name="Skalitzky C."/>
            <person name="Smith Z."/>
            <person name="Souvorov A."/>
            <person name="Sung W."/>
            <person name="Tang Z."/>
            <person name="Tsuchiya D."/>
            <person name="Tu H."/>
            <person name="Vos H."/>
            <person name="Wang M."/>
            <person name="Wolf Y.I."/>
            <person name="Yamagata H."/>
            <person name="Yamada T."/>
            <person name="Ye Y."/>
            <person name="Shaw J.R."/>
            <person name="Andrews J."/>
            <person name="Crease T.J."/>
            <person name="Tang H."/>
            <person name="Lucas S.M."/>
            <person name="Robertson H.M."/>
            <person name="Bork P."/>
            <person name="Koonin E.V."/>
            <person name="Zdobnov E.M."/>
            <person name="Grigoriev I.V."/>
            <person name="Lynch M."/>
            <person name="Boore J.L."/>
        </authorList>
    </citation>
    <scope>NUCLEOTIDE SEQUENCE [LARGE SCALE GENOMIC DNA]</scope>
</reference>
<dbReference type="STRING" id="6669.E9GVG0"/>
<sequence>MSLTLNLLFVSIVSLLAAVQSSFIKENNKFGETFGEGREATTTHVVVVTAATASTTTISTKLTCAILVAPVATTACRRKKQYWGLPLYYTFDQNDMQQFAPFNPTQVLTGVQPSVMPEFRNQPGLNEDASASEFNPPFGILQSSMEGSANGVAPDQNMFRVANPFFFGPLASFVSNIVSDILNPPVTVTVTR</sequence>
<dbReference type="OrthoDB" id="6380050at2759"/>
<evidence type="ECO:0000313" key="2">
    <source>
        <dbReference type="EMBL" id="EFX76538.1"/>
    </source>
</evidence>
<feature type="signal peptide" evidence="1">
    <location>
        <begin position="1"/>
        <end position="21"/>
    </location>
</feature>
<keyword evidence="3" id="KW-1185">Reference proteome</keyword>
<evidence type="ECO:0000313" key="3">
    <source>
        <dbReference type="Proteomes" id="UP000000305"/>
    </source>
</evidence>
<feature type="chain" id="PRO_5003241314" evidence="1">
    <location>
        <begin position="22"/>
        <end position="192"/>
    </location>
</feature>
<dbReference type="InParanoid" id="E9GVG0"/>
<dbReference type="KEGG" id="dpx:DAPPUDRAFT_248908"/>
<name>E9GVG0_DAPPU</name>
<dbReference type="HOGENOM" id="CLU_1416471_0_0_1"/>
<dbReference type="Proteomes" id="UP000000305">
    <property type="component" value="Unassembled WGS sequence"/>
</dbReference>
<proteinExistence type="predicted"/>
<evidence type="ECO:0000256" key="1">
    <source>
        <dbReference type="SAM" id="SignalP"/>
    </source>
</evidence>